<evidence type="ECO:0000313" key="4">
    <source>
        <dbReference type="Proteomes" id="UP000317990"/>
    </source>
</evidence>
<dbReference type="GO" id="GO:0016020">
    <property type="term" value="C:membrane"/>
    <property type="evidence" value="ECO:0007669"/>
    <property type="project" value="InterPro"/>
</dbReference>
<feature type="domain" description="Cadherin" evidence="2">
    <location>
        <begin position="809"/>
        <end position="881"/>
    </location>
</feature>
<feature type="region of interest" description="Disordered" evidence="1">
    <location>
        <begin position="20"/>
        <end position="64"/>
    </location>
</feature>
<evidence type="ECO:0000313" key="3">
    <source>
        <dbReference type="EMBL" id="TGG92118.1"/>
    </source>
</evidence>
<feature type="region of interest" description="Disordered" evidence="1">
    <location>
        <begin position="825"/>
        <end position="845"/>
    </location>
</feature>
<dbReference type="Gene3D" id="2.60.40.60">
    <property type="entry name" value="Cadherins"/>
    <property type="match status" value="1"/>
</dbReference>
<dbReference type="NCBIfam" id="NF041539">
    <property type="entry name" value="choice_anch_R"/>
    <property type="match status" value="1"/>
</dbReference>
<dbReference type="InterPro" id="IPR002126">
    <property type="entry name" value="Cadherin-like_dom"/>
</dbReference>
<dbReference type="CDD" id="cd11304">
    <property type="entry name" value="Cadherin_repeat"/>
    <property type="match status" value="1"/>
</dbReference>
<proteinExistence type="predicted"/>
<sequence>MGTALWPAKRISGLQGRPWRFDRWHGRAPGPAARVPTEPTPPPGTGPSLAQPPQGDGADPWTQNGMKLQCSEQACRLEAQPVVALDMSDHGTLLRSIGIALGTASALLLGFTAPVRAGDTVYVSNIGKSTQYREPLEDNERFAQKFTTGSASGGYALKGVELNLSQAPEDGTLTVTIRRGSSTPGSIVHTLTNPPTVGDDAQMFQAPLNARLDGNKSYFVHIVYEQNSGDRPRFKLTNSDDQNSEIAEDGWKIDNTFYHYRNGNQGWKWYTATNPTPALKIRVLGENAPPTSVNKSKTIDEDESYTFSFQKSDDQSAEEFDFGFNDINTTTEVSGDSADSLQKVIITELPEAGKGTLTLNGTDITSVPQDVTNDDLDDENFTYTPPENVNGTNYASFKFRVNDGDDDSTDEYTFTISVDPVNDAPTVVFGPLEDGVNVKLNEDDPSPAHTFAVSNFGFTDVDADTTITQDTTLNVALEKITITELLGTDDRGTLKLEGTDITLPKDVSKADLDANKLTYTPPANVNGLFRFKFKVNDGDADSSENNFRINITAVNDPPIVSNSNVETDEDEPRPFLVSDFGFMDVDSDTEIAQDTELNAALESITITSLPGTGKGTLELNNQTITNLNQIVTKSQLEDEDGGLKYHPPLNANGTDFASFQFKANDGMDDSTNTATMTITVKPKNDAPEAEDDNFEIDANTSLNELDVLEGDNDVDGDSLSVTVEMPSHGTATVDSSGPKDVIRYSPDLNFIGTDTFNYTISDGQDPPLSDTAAVTVTVIPKLEGPDSIDYLENNTATLATYSATGTPGWSLSGNDSHAFTISDTGVLTFNTPPDRETPTDDGTDNEYNITVQARVDVDGVPYIGEQDVSVTVMNVDEDPVWSGGTEFFFSENDDVDKAITITVTDPEGVAFAGAGRLYYDENGNDNDESKFDPYFISKDNNTVYEISFSFKTSPDFEQPTDASKNNVYDVGAQVILGNPISGPRFNRYITITVTDVNEAPVAVKDTSSITEGTPVDIDVLENDTDLDDLDNDMDEDAKTTLSVIRVGTENGMDTQDEINPSNGTAVWDPDKKLITYTSYDNFFGEDTFTYVVSDGELTDIGTVTVTVINAKLSALA</sequence>
<protein>
    <submittedName>
        <fullName evidence="3">Cadherin repeat domain-containing protein</fullName>
    </submittedName>
</protein>
<name>A0A524RMV6_9CHRO</name>
<dbReference type="AlphaFoldDB" id="A0A524RMV6"/>
<dbReference type="GO" id="GO:0009653">
    <property type="term" value="P:anatomical structure morphogenesis"/>
    <property type="evidence" value="ECO:0007669"/>
    <property type="project" value="TreeGrafter"/>
</dbReference>
<dbReference type="Pfam" id="PF17963">
    <property type="entry name" value="Big_9"/>
    <property type="match status" value="2"/>
</dbReference>
<dbReference type="EMBL" id="SRMO01000069">
    <property type="protein sequence ID" value="TGG92118.1"/>
    <property type="molecule type" value="Genomic_DNA"/>
</dbReference>
<organism evidence="3 4">
    <name type="scientific">Aphanocapsa feldmannii 277cV</name>
    <dbReference type="NCBI Taxonomy" id="2507553"/>
    <lineage>
        <taxon>Bacteria</taxon>
        <taxon>Bacillati</taxon>
        <taxon>Cyanobacteriota</taxon>
        <taxon>Cyanophyceae</taxon>
        <taxon>Oscillatoriophycideae</taxon>
        <taxon>Chroococcales</taxon>
        <taxon>Microcystaceae</taxon>
        <taxon>Aphanocapsa</taxon>
    </lineage>
</organism>
<gene>
    <name evidence="3" type="ORF">ERJ67_06825</name>
</gene>
<accession>A0A524RMV6</accession>
<dbReference type="NCBIfam" id="NF012211">
    <property type="entry name" value="tand_rpt_95"/>
    <property type="match status" value="3"/>
</dbReference>
<dbReference type="PANTHER" id="PTHR45739:SF12">
    <property type="entry name" value="CHONDROITIN SULFATE PROTEOGLYCAN 4-LIKE ISOFORM X2"/>
    <property type="match status" value="1"/>
</dbReference>
<dbReference type="GO" id="GO:0005509">
    <property type="term" value="F:calcium ion binding"/>
    <property type="evidence" value="ECO:0007669"/>
    <property type="project" value="InterPro"/>
</dbReference>
<dbReference type="Gene3D" id="2.60.40.3440">
    <property type="match status" value="2"/>
</dbReference>
<dbReference type="PANTHER" id="PTHR45739">
    <property type="entry name" value="MATRIX PROTEIN, PUTATIVE-RELATED"/>
    <property type="match status" value="1"/>
</dbReference>
<evidence type="ECO:0000256" key="1">
    <source>
        <dbReference type="SAM" id="MobiDB-lite"/>
    </source>
</evidence>
<feature type="non-terminal residue" evidence="3">
    <location>
        <position position="1116"/>
    </location>
</feature>
<comment type="caution">
    <text evidence="3">The sequence shown here is derived from an EMBL/GenBank/DDBJ whole genome shotgun (WGS) entry which is preliminary data.</text>
</comment>
<reference evidence="3 4" key="1">
    <citation type="journal article" date="2019" name="mSystems">
        <title>Life at home and on the roam: Genomic adaptions reflect the dual lifestyle of an intracellular, facultative symbiont.</title>
        <authorList>
            <person name="Burgsdorf I."/>
        </authorList>
    </citation>
    <scope>NUCLEOTIDE SEQUENCE [LARGE SCALE GENOMIC DNA]</scope>
    <source>
        <strain evidence="3">277cV</strain>
    </source>
</reference>
<feature type="domain" description="Cadherin" evidence="2">
    <location>
        <begin position="889"/>
        <end position="1002"/>
    </location>
</feature>
<evidence type="ECO:0000259" key="2">
    <source>
        <dbReference type="PROSITE" id="PS50268"/>
    </source>
</evidence>
<dbReference type="Proteomes" id="UP000317990">
    <property type="component" value="Unassembled WGS sequence"/>
</dbReference>
<dbReference type="GO" id="GO:0007156">
    <property type="term" value="P:homophilic cell adhesion via plasma membrane adhesion molecules"/>
    <property type="evidence" value="ECO:0007669"/>
    <property type="project" value="InterPro"/>
</dbReference>
<dbReference type="PROSITE" id="PS50268">
    <property type="entry name" value="CADHERIN_2"/>
    <property type="match status" value="2"/>
</dbReference>
<dbReference type="InterPro" id="IPR051561">
    <property type="entry name" value="FRAS1_ECM"/>
</dbReference>